<name>V2XR22_9FIRM</name>
<dbReference type="HOGENOM" id="CLU_1632374_0_0_9"/>
<dbReference type="EMBL" id="ACIL03000003">
    <property type="protein sequence ID" value="ESL04609.1"/>
    <property type="molecule type" value="Genomic_DNA"/>
</dbReference>
<reference evidence="1 2" key="1">
    <citation type="submission" date="2013-06" db="EMBL/GenBank/DDBJ databases">
        <authorList>
            <person name="Weinstock G."/>
            <person name="Sodergren E."/>
            <person name="Clifton S."/>
            <person name="Fulton L."/>
            <person name="Fulton B."/>
            <person name="Courtney L."/>
            <person name="Fronick C."/>
            <person name="Harrison M."/>
            <person name="Strong C."/>
            <person name="Farmer C."/>
            <person name="Delahaunty K."/>
            <person name="Markovic C."/>
            <person name="Hall O."/>
            <person name="Minx P."/>
            <person name="Tomlinson C."/>
            <person name="Mitreva M."/>
            <person name="Nelson J."/>
            <person name="Hou S."/>
            <person name="Wollam A."/>
            <person name="Pepin K.H."/>
            <person name="Johnson M."/>
            <person name="Bhonagiri V."/>
            <person name="Nash W.E."/>
            <person name="Warren W."/>
            <person name="Chinwalla A."/>
            <person name="Mardis E.R."/>
            <person name="Wilson R.K."/>
        </authorList>
    </citation>
    <scope>NUCLEOTIDE SEQUENCE [LARGE SCALE GENOMIC DNA]</scope>
    <source>
        <strain evidence="1 2">ATCC 51271</strain>
    </source>
</reference>
<sequence length="162" mass="18620">MRIQALFANLNEGILIQNEVMEMAGAGAGDTQDDFRNSKYDLVKKHSEDNLKKYLFGKRESVSGIEGKMLLSEYLNKVKEDTLLLKPKKDISYNGYLKNIYKLQSVNKERIYYYTFNNIYHNSYICSHLPANKEEIKVYSSMEECALSGAFPCKKCVLGCEK</sequence>
<dbReference type="OrthoDB" id="1985886at2"/>
<evidence type="ECO:0000313" key="1">
    <source>
        <dbReference type="EMBL" id="ESL04609.1"/>
    </source>
</evidence>
<proteinExistence type="predicted"/>
<gene>
    <name evidence="1" type="ORF">GCWU0000282_000323</name>
</gene>
<evidence type="ECO:0000313" key="2">
    <source>
        <dbReference type="Proteomes" id="UP000018227"/>
    </source>
</evidence>
<organism evidence="1 2">
    <name type="scientific">Catonella morbi ATCC 51271</name>
    <dbReference type="NCBI Taxonomy" id="592026"/>
    <lineage>
        <taxon>Bacteria</taxon>
        <taxon>Bacillati</taxon>
        <taxon>Bacillota</taxon>
        <taxon>Clostridia</taxon>
        <taxon>Lachnospirales</taxon>
        <taxon>Lachnospiraceae</taxon>
        <taxon>Catonella</taxon>
    </lineage>
</organism>
<accession>V2XR22</accession>
<keyword evidence="2" id="KW-1185">Reference proteome</keyword>
<dbReference type="Proteomes" id="UP000018227">
    <property type="component" value="Unassembled WGS sequence"/>
</dbReference>
<dbReference type="STRING" id="592026.GCWU0000282_000323"/>
<protein>
    <submittedName>
        <fullName evidence="1">Uncharacterized protein</fullName>
    </submittedName>
</protein>
<dbReference type="RefSeq" id="WP_023353227.1">
    <property type="nucleotide sequence ID" value="NZ_KI535366.1"/>
</dbReference>
<dbReference type="AlphaFoldDB" id="V2XR22"/>
<comment type="caution">
    <text evidence="1">The sequence shown here is derived from an EMBL/GenBank/DDBJ whole genome shotgun (WGS) entry which is preliminary data.</text>
</comment>